<evidence type="ECO:0000313" key="2">
    <source>
        <dbReference type="EMBL" id="RGX76997.1"/>
    </source>
</evidence>
<dbReference type="SMART" id="SM00860">
    <property type="entry name" value="SMI1_KNR4"/>
    <property type="match status" value="1"/>
</dbReference>
<comment type="caution">
    <text evidence="2">The sequence shown here is derived from an EMBL/GenBank/DDBJ whole genome shotgun (WGS) entry which is preliminary data.</text>
</comment>
<dbReference type="EMBL" id="QSCF01000034">
    <property type="protein sequence ID" value="RGX76997.1"/>
    <property type="molecule type" value="Genomic_DNA"/>
</dbReference>
<dbReference type="OrthoDB" id="1190024at2"/>
<reference evidence="2 3" key="1">
    <citation type="submission" date="2018-08" db="EMBL/GenBank/DDBJ databases">
        <title>A genome reference for cultivated species of the human gut microbiota.</title>
        <authorList>
            <person name="Zou Y."/>
            <person name="Xue W."/>
            <person name="Luo G."/>
        </authorList>
    </citation>
    <scope>NUCLEOTIDE SEQUENCE [LARGE SCALE GENOMIC DNA]</scope>
    <source>
        <strain evidence="2 3">OF03-9BH</strain>
    </source>
</reference>
<protein>
    <submittedName>
        <fullName evidence="2">SMI1/KNR4 family protein</fullName>
    </submittedName>
</protein>
<dbReference type="InterPro" id="IPR037883">
    <property type="entry name" value="Knr4/Smi1-like_sf"/>
</dbReference>
<dbReference type="Pfam" id="PF09346">
    <property type="entry name" value="SMI1_KNR4"/>
    <property type="match status" value="1"/>
</dbReference>
<dbReference type="InterPro" id="IPR018958">
    <property type="entry name" value="Knr4/Smi1-like_dom"/>
</dbReference>
<dbReference type="Gene3D" id="3.40.1580.10">
    <property type="entry name" value="SMI1/KNR4-like"/>
    <property type="match status" value="1"/>
</dbReference>
<name>A0A413H0M8_9BACE</name>
<gene>
    <name evidence="2" type="ORF">DXA68_17675</name>
</gene>
<evidence type="ECO:0000259" key="1">
    <source>
        <dbReference type="SMART" id="SM00860"/>
    </source>
</evidence>
<evidence type="ECO:0000313" key="3">
    <source>
        <dbReference type="Proteomes" id="UP000286075"/>
    </source>
</evidence>
<organism evidence="2 3">
    <name type="scientific">Bacteroides stercorirosoris</name>
    <dbReference type="NCBI Taxonomy" id="871324"/>
    <lineage>
        <taxon>Bacteria</taxon>
        <taxon>Pseudomonadati</taxon>
        <taxon>Bacteroidota</taxon>
        <taxon>Bacteroidia</taxon>
        <taxon>Bacteroidales</taxon>
        <taxon>Bacteroidaceae</taxon>
        <taxon>Bacteroides</taxon>
    </lineage>
</organism>
<dbReference type="Proteomes" id="UP000286075">
    <property type="component" value="Unassembled WGS sequence"/>
</dbReference>
<sequence>MDYRKDILEKIAFIKAHYDSASYEVKMKEIIFNKCLSNAEITAFERKFSISLPDDYKYFLSEIGNGGFGCGYGLKPLEETVIDFKLEDKPIINLIQPFRYTKEWNEEWVYKIDWDNDEHPTLKQVDNYMDVHHIFGCLQIAHFGHGCTYLLVVSGSEKGHVWFDGRADYSGIFPELVNEQKQTFIQWYLNWLNVEIEYIKKSLTSQASC</sequence>
<dbReference type="RefSeq" id="WP_032529709.1">
    <property type="nucleotide sequence ID" value="NZ_CABMFG010000034.1"/>
</dbReference>
<accession>A0A413H0M8</accession>
<proteinExistence type="predicted"/>
<feature type="domain" description="Knr4/Smi1-like" evidence="1">
    <location>
        <begin position="35"/>
        <end position="179"/>
    </location>
</feature>
<dbReference type="SUPFAM" id="SSF160631">
    <property type="entry name" value="SMI1/KNR4-like"/>
    <property type="match status" value="1"/>
</dbReference>
<dbReference type="AlphaFoldDB" id="A0A413H0M8"/>